<dbReference type="OMA" id="MEAIHGW"/>
<dbReference type="AlphaFoldDB" id="A0A0E0FF49"/>
<organism evidence="2">
    <name type="scientific">Oryza nivara</name>
    <name type="common">Indian wild rice</name>
    <name type="synonym">Oryza sativa f. spontanea</name>
    <dbReference type="NCBI Taxonomy" id="4536"/>
    <lineage>
        <taxon>Eukaryota</taxon>
        <taxon>Viridiplantae</taxon>
        <taxon>Streptophyta</taxon>
        <taxon>Embryophyta</taxon>
        <taxon>Tracheophyta</taxon>
        <taxon>Spermatophyta</taxon>
        <taxon>Magnoliopsida</taxon>
        <taxon>Liliopsida</taxon>
        <taxon>Poales</taxon>
        <taxon>Poaceae</taxon>
        <taxon>BOP clade</taxon>
        <taxon>Oryzoideae</taxon>
        <taxon>Oryzeae</taxon>
        <taxon>Oryzinae</taxon>
        <taxon>Oryza</taxon>
    </lineage>
</organism>
<dbReference type="HOGENOM" id="CLU_1257792_0_0_1"/>
<reference evidence="2" key="1">
    <citation type="submission" date="2015-04" db="UniProtKB">
        <authorList>
            <consortium name="EnsemblPlants"/>
        </authorList>
    </citation>
    <scope>IDENTIFICATION</scope>
    <source>
        <strain evidence="2">SL10</strain>
    </source>
</reference>
<reference evidence="2" key="2">
    <citation type="submission" date="2018-04" db="EMBL/GenBank/DDBJ databases">
        <title>OnivRS2 (Oryza nivara Reference Sequence Version 2).</title>
        <authorList>
            <person name="Zhang J."/>
            <person name="Kudrna D."/>
            <person name="Lee S."/>
            <person name="Talag J."/>
            <person name="Rajasekar S."/>
            <person name="Welchert J."/>
            <person name="Hsing Y.-I."/>
            <person name="Wing R.A."/>
        </authorList>
    </citation>
    <scope>NUCLEOTIDE SEQUENCE [LARGE SCALE GENOMIC DNA]</scope>
</reference>
<feature type="region of interest" description="Disordered" evidence="1">
    <location>
        <begin position="1"/>
        <end position="36"/>
    </location>
</feature>
<dbReference type="EnsemblPlants" id="ONIVA01G00630.3">
    <property type="protein sequence ID" value="ONIVA01G00630.3"/>
    <property type="gene ID" value="ONIVA01G00630"/>
</dbReference>
<feature type="compositionally biased region" description="Basic and acidic residues" evidence="1">
    <location>
        <begin position="16"/>
        <end position="36"/>
    </location>
</feature>
<dbReference type="Gramene" id="ONIVA01G00630.3">
    <property type="protein sequence ID" value="ONIVA01G00630.3"/>
    <property type="gene ID" value="ONIVA01G00630"/>
</dbReference>
<accession>A0A0E0FF49</accession>
<evidence type="ECO:0000256" key="1">
    <source>
        <dbReference type="SAM" id="MobiDB-lite"/>
    </source>
</evidence>
<proteinExistence type="predicted"/>
<dbReference type="Proteomes" id="UP000006591">
    <property type="component" value="Chromosome 1"/>
</dbReference>
<evidence type="ECO:0000313" key="2">
    <source>
        <dbReference type="EnsemblPlants" id="ONIVA01G00630.3"/>
    </source>
</evidence>
<evidence type="ECO:0000313" key="3">
    <source>
        <dbReference type="Proteomes" id="UP000006591"/>
    </source>
</evidence>
<protein>
    <submittedName>
        <fullName evidence="2">Uncharacterized protein</fullName>
    </submittedName>
</protein>
<keyword evidence="3" id="KW-1185">Reference proteome</keyword>
<dbReference type="eggNOG" id="ENOG502TGYV">
    <property type="taxonomic scope" value="Eukaryota"/>
</dbReference>
<sequence>MEAIHGWNQRIHHHAHGETRGERAKYRRESRGDRSELAMEMDPAAAAGNGGEDEAVAVKKHLATTALGALRLVTISASDAYSHTLDALHALRSAYANIVEVAPPDLAAAEALLAHDCNHSIALASRLVTHMELMAMEATIHVDRWLTSTDAAVRLQGIPAVVWRYKMDAVVVWLGNARKKLLDASADCHAVTPLLAVAAAVDEYAPDVRSQWTAAANTGLFGALGHLRGACNIIANAPAVAALARDATTTLFDLLLLL</sequence>
<name>A0A0E0FF49_ORYNI</name>